<evidence type="ECO:0000313" key="20">
    <source>
        <dbReference type="Proteomes" id="UP000199496"/>
    </source>
</evidence>
<feature type="binding site" evidence="12">
    <location>
        <position position="131"/>
    </location>
    <ligand>
        <name>D-threo-isocitrate</name>
        <dbReference type="ChEBI" id="CHEBI:15562"/>
    </ligand>
</feature>
<comment type="catalytic activity">
    <reaction evidence="11">
        <text>D-threo-isocitrate + NADP(+) = 2-oxoglutarate + CO2 + NADPH</text>
        <dbReference type="Rhea" id="RHEA:19629"/>
        <dbReference type="ChEBI" id="CHEBI:15562"/>
        <dbReference type="ChEBI" id="CHEBI:16526"/>
        <dbReference type="ChEBI" id="CHEBI:16810"/>
        <dbReference type="ChEBI" id="CHEBI:57783"/>
        <dbReference type="ChEBI" id="CHEBI:58349"/>
        <dbReference type="EC" id="1.1.1.42"/>
    </reaction>
</comment>
<dbReference type="GO" id="GO:0006099">
    <property type="term" value="P:tricarboxylic acid cycle"/>
    <property type="evidence" value="ECO:0007669"/>
    <property type="project" value="UniProtKB-UniRule"/>
</dbReference>
<dbReference type="PANTHER" id="PTHR43504">
    <property type="entry name" value="ISOCITRATE DEHYDROGENASE [NADP]"/>
    <property type="match status" value="1"/>
</dbReference>
<dbReference type="GO" id="GO:0051287">
    <property type="term" value="F:NAD binding"/>
    <property type="evidence" value="ECO:0007669"/>
    <property type="project" value="InterPro"/>
</dbReference>
<feature type="binding site" evidence="13">
    <location>
        <position position="397"/>
    </location>
    <ligand>
        <name>NADP(+)</name>
        <dbReference type="ChEBI" id="CHEBI:58349"/>
    </ligand>
</feature>
<comment type="cofactor">
    <cofactor evidence="1">
        <name>Mn(2+)</name>
        <dbReference type="ChEBI" id="CHEBI:29035"/>
    </cofactor>
</comment>
<dbReference type="GO" id="GO:0004450">
    <property type="term" value="F:isocitrate dehydrogenase (NADP+) activity"/>
    <property type="evidence" value="ECO:0007669"/>
    <property type="project" value="UniProtKB-UniRule"/>
</dbReference>
<name>A0A1H9A4E6_9GAMM</name>
<dbReference type="STRING" id="867345.SAMN05421693_10443"/>
<dbReference type="InterPro" id="IPR004439">
    <property type="entry name" value="Isocitrate_DH_NADP_dimer_prok"/>
</dbReference>
<dbReference type="PANTHER" id="PTHR43504:SF1">
    <property type="entry name" value="ISOCITRATE DEHYDROGENASE [NADP]"/>
    <property type="match status" value="1"/>
</dbReference>
<evidence type="ECO:0000256" key="12">
    <source>
        <dbReference type="PIRSR" id="PIRSR604439-1"/>
    </source>
</evidence>
<dbReference type="GO" id="GO:0006097">
    <property type="term" value="P:glyoxylate cycle"/>
    <property type="evidence" value="ECO:0007669"/>
    <property type="project" value="UniProtKB-KW"/>
</dbReference>
<dbReference type="SMART" id="SM01329">
    <property type="entry name" value="Iso_dh"/>
    <property type="match status" value="1"/>
</dbReference>
<feature type="binding site" evidence="13">
    <location>
        <position position="106"/>
    </location>
    <ligand>
        <name>NADP(+)</name>
        <dbReference type="ChEBI" id="CHEBI:58349"/>
    </ligand>
</feature>
<evidence type="ECO:0000313" key="19">
    <source>
        <dbReference type="EMBL" id="SEP71570.1"/>
    </source>
</evidence>
<dbReference type="InterPro" id="IPR019818">
    <property type="entry name" value="IsoCit/isopropylmalate_DH_CS"/>
</dbReference>
<dbReference type="NCBIfam" id="NF005425">
    <property type="entry name" value="PRK07006.1"/>
    <property type="match status" value="1"/>
</dbReference>
<accession>A0A1H9A4E6</accession>
<evidence type="ECO:0000256" key="1">
    <source>
        <dbReference type="ARBA" id="ARBA00001936"/>
    </source>
</evidence>
<feature type="domain" description="Isopropylmalate dehydrogenase-like" evidence="18">
    <location>
        <begin position="30"/>
        <end position="414"/>
    </location>
</feature>
<evidence type="ECO:0000256" key="17">
    <source>
        <dbReference type="RuleBase" id="RU004446"/>
    </source>
</evidence>
<proteinExistence type="inferred from homology"/>
<evidence type="ECO:0000256" key="6">
    <source>
        <dbReference type="ARBA" id="ARBA00022723"/>
    </source>
</evidence>
<feature type="modified residue" description="N6-acetyllysine" evidence="16">
    <location>
        <position position="144"/>
    </location>
</feature>
<feature type="binding site" evidence="12">
    <location>
        <position position="121"/>
    </location>
    <ligand>
        <name>D-threo-isocitrate</name>
        <dbReference type="ChEBI" id="CHEBI:15562"/>
    </ligand>
</feature>
<feature type="binding site" evidence="14">
    <location>
        <position position="309"/>
    </location>
    <ligand>
        <name>Mg(2+)</name>
        <dbReference type="ChEBI" id="CHEBI:18420"/>
    </ligand>
</feature>
<keyword evidence="10 14" id="KW-0464">Manganese</keyword>
<feature type="binding site" evidence="13">
    <location>
        <position position="393"/>
    </location>
    <ligand>
        <name>NADP(+)</name>
        <dbReference type="ChEBI" id="CHEBI:58349"/>
    </ligand>
</feature>
<dbReference type="EMBL" id="FOFO01000004">
    <property type="protein sequence ID" value="SEP71570.1"/>
    <property type="molecule type" value="Genomic_DNA"/>
</dbReference>
<dbReference type="EC" id="1.1.1.42" evidence="17"/>
<evidence type="ECO:0000256" key="7">
    <source>
        <dbReference type="ARBA" id="ARBA00022842"/>
    </source>
</evidence>
<feature type="modified residue" description="Phosphoserine" evidence="16">
    <location>
        <position position="115"/>
    </location>
</feature>
<dbReference type="Proteomes" id="UP000199496">
    <property type="component" value="Unassembled WGS sequence"/>
</dbReference>
<dbReference type="GO" id="GO:0000287">
    <property type="term" value="F:magnesium ion binding"/>
    <property type="evidence" value="ECO:0007669"/>
    <property type="project" value="InterPro"/>
</dbReference>
<evidence type="ECO:0000256" key="11">
    <source>
        <dbReference type="ARBA" id="ARBA00023554"/>
    </source>
</evidence>
<evidence type="ECO:0000256" key="9">
    <source>
        <dbReference type="ARBA" id="ARBA00023002"/>
    </source>
</evidence>
<keyword evidence="7 14" id="KW-0460">Magnesium</keyword>
<keyword evidence="4 17" id="KW-0329">Glyoxylate bypass</keyword>
<comment type="subunit">
    <text evidence="3">Homodimer.</text>
</comment>
<feature type="binding site" evidence="12">
    <location>
        <position position="117"/>
    </location>
    <ligand>
        <name>D-threo-isocitrate</name>
        <dbReference type="ChEBI" id="CHEBI:15562"/>
    </ligand>
</feature>
<feature type="site" description="Critical for catalysis" evidence="15">
    <location>
        <position position="162"/>
    </location>
</feature>
<keyword evidence="20" id="KW-1185">Reference proteome</keyword>
<keyword evidence="8 13" id="KW-0521">NADP</keyword>
<evidence type="ECO:0000256" key="13">
    <source>
        <dbReference type="PIRSR" id="PIRSR604439-2"/>
    </source>
</evidence>
<gene>
    <name evidence="19" type="ORF">SAMN05421693_10443</name>
</gene>
<evidence type="ECO:0000256" key="14">
    <source>
        <dbReference type="PIRSR" id="PIRSR604439-3"/>
    </source>
</evidence>
<dbReference type="Pfam" id="PF00180">
    <property type="entry name" value="Iso_dh"/>
    <property type="match status" value="1"/>
</dbReference>
<evidence type="ECO:0000256" key="4">
    <source>
        <dbReference type="ARBA" id="ARBA00022435"/>
    </source>
</evidence>
<comment type="cofactor">
    <cofactor evidence="14">
        <name>Mg(2+)</name>
        <dbReference type="ChEBI" id="CHEBI:18420"/>
    </cofactor>
    <cofactor evidence="14">
        <name>Mn(2+)</name>
        <dbReference type="ChEBI" id="CHEBI:29035"/>
    </cofactor>
    <text evidence="14">Binds 1 Mg(2+) or Mn(2+) ion per subunit.</text>
</comment>
<feature type="modified residue" description="N6-succinyllysine" evidence="16">
    <location>
        <position position="244"/>
    </location>
</feature>
<organism evidence="19 20">
    <name type="scientific">Ectothiorhodospira magna</name>
    <dbReference type="NCBI Taxonomy" id="867345"/>
    <lineage>
        <taxon>Bacteria</taxon>
        <taxon>Pseudomonadati</taxon>
        <taxon>Pseudomonadota</taxon>
        <taxon>Gammaproteobacteria</taxon>
        <taxon>Chromatiales</taxon>
        <taxon>Ectothiorhodospiraceae</taxon>
        <taxon>Ectothiorhodospira</taxon>
    </lineage>
</organism>
<evidence type="ECO:0000256" key="15">
    <source>
        <dbReference type="PIRSR" id="PIRSR604439-4"/>
    </source>
</evidence>
<evidence type="ECO:0000256" key="3">
    <source>
        <dbReference type="ARBA" id="ARBA00011738"/>
    </source>
</evidence>
<dbReference type="SUPFAM" id="SSF53659">
    <property type="entry name" value="Isocitrate/Isopropylmalate dehydrogenase-like"/>
    <property type="match status" value="1"/>
</dbReference>
<dbReference type="NCBIfam" id="TIGR00183">
    <property type="entry name" value="prok_nadp_idh"/>
    <property type="match status" value="1"/>
</dbReference>
<evidence type="ECO:0000259" key="18">
    <source>
        <dbReference type="SMART" id="SM01329"/>
    </source>
</evidence>
<reference evidence="19 20" key="1">
    <citation type="submission" date="2016-10" db="EMBL/GenBank/DDBJ databases">
        <authorList>
            <person name="de Groot N.N."/>
        </authorList>
    </citation>
    <scope>NUCLEOTIDE SEQUENCE [LARGE SCALE GENOMIC DNA]</scope>
    <source>
        <strain evidence="19 20">B7-7</strain>
    </source>
</reference>
<protein>
    <recommendedName>
        <fullName evidence="17">Isocitrate dehydrogenase [NADP]</fullName>
        <ecNumber evidence="17">1.1.1.42</ecNumber>
    </recommendedName>
</protein>
<comment type="similarity">
    <text evidence="2">Belongs to the isocitrate and isopropylmalate dehydrogenases family.</text>
</comment>
<sequence length="418" mass="45572">MAYQHIKVPAEGVKITANEDFSLNIPNNPIIPFIEGDGIGVDITPVMQRVVDAAVEKTYGGERKIAWMEVFAGEKATHVYGGDHWLPRETMEAVRDFVVSIKGPLTTPVGGGIRSLNVALRQELDLYVCQRPVRYYTGTPSPLKQPEKTDMVIFRENSEDIYAGIEWAAGSPEAKKMVDFLINTMGVSKIRFPATSGIGVKPVSEEGTKRLVRKAIQYAIENDRSSVTLVHKGNIMKFTEGAFKNWGYELAMQEFGATEIDGGPWCRLQNPKNGKEIIIKDVIADNFLQQILLRPEDYSVIATMNLNGDYISDALAAQVGGIGIAPGANLSDTVAMFEATHGTAPKYAGLDKVNPGSLILSAEMMLRHLGWVEAADLIVKGLSGAISSGRVTYDFARAIDSATELSCSEFGENIVAHM</sequence>
<dbReference type="InterPro" id="IPR024084">
    <property type="entry name" value="IsoPropMal-DH-like_dom"/>
</dbReference>
<evidence type="ECO:0000256" key="16">
    <source>
        <dbReference type="PIRSR" id="PIRSR604439-5"/>
    </source>
</evidence>
<evidence type="ECO:0000256" key="8">
    <source>
        <dbReference type="ARBA" id="ARBA00022857"/>
    </source>
</evidence>
<dbReference type="RefSeq" id="WP_090203668.1">
    <property type="nucleotide sequence ID" value="NZ_FOFO01000004.1"/>
</dbReference>
<dbReference type="OrthoDB" id="9806254at2"/>
<feature type="binding site" evidence="13">
    <location>
        <position position="354"/>
    </location>
    <ligand>
        <name>NADP(+)</name>
        <dbReference type="ChEBI" id="CHEBI:58349"/>
    </ligand>
</feature>
<keyword evidence="9" id="KW-0560">Oxidoreductase</keyword>
<feature type="binding site" evidence="12">
    <location>
        <position position="115"/>
    </location>
    <ligand>
        <name>D-threo-isocitrate</name>
        <dbReference type="ChEBI" id="CHEBI:15562"/>
    </ligand>
</feature>
<feature type="modified residue" description="N6-succinyllysine" evidence="16">
    <location>
        <position position="102"/>
    </location>
</feature>
<keyword evidence="6 17" id="KW-0479">Metal-binding</keyword>
<dbReference type="Gene3D" id="3.40.718.10">
    <property type="entry name" value="Isopropylmalate Dehydrogenase"/>
    <property type="match status" value="1"/>
</dbReference>
<evidence type="ECO:0000256" key="2">
    <source>
        <dbReference type="ARBA" id="ARBA00007769"/>
    </source>
</evidence>
<dbReference type="AlphaFoldDB" id="A0A1H9A4E6"/>
<evidence type="ECO:0000256" key="10">
    <source>
        <dbReference type="ARBA" id="ARBA00023211"/>
    </source>
</evidence>
<feature type="binding site" evidence="13">
    <location>
        <begin position="341"/>
        <end position="347"/>
    </location>
    <ligand>
        <name>NADP(+)</name>
        <dbReference type="ChEBI" id="CHEBI:58349"/>
    </ligand>
</feature>
<evidence type="ECO:0000256" key="5">
    <source>
        <dbReference type="ARBA" id="ARBA00022532"/>
    </source>
</evidence>
<keyword evidence="5 17" id="KW-0816">Tricarboxylic acid cycle</keyword>
<feature type="binding site" evidence="12">
    <location>
        <position position="155"/>
    </location>
    <ligand>
        <name>D-threo-isocitrate</name>
        <dbReference type="ChEBI" id="CHEBI:15562"/>
    </ligand>
</feature>
<dbReference type="PROSITE" id="PS00470">
    <property type="entry name" value="IDH_IMDH"/>
    <property type="match status" value="1"/>
</dbReference>
<feature type="site" description="Critical for catalysis" evidence="15">
    <location>
        <position position="232"/>
    </location>
</feature>